<dbReference type="EMBL" id="LUUI01000134">
    <property type="protein sequence ID" value="OAI11977.1"/>
    <property type="molecule type" value="Genomic_DNA"/>
</dbReference>
<keyword evidence="3" id="KW-0808">Transferase</keyword>
<evidence type="ECO:0000256" key="4">
    <source>
        <dbReference type="SAM" id="Phobius"/>
    </source>
</evidence>
<comment type="similarity">
    <text evidence="1">Belongs to the glycosyltransferase 2 family.</text>
</comment>
<dbReference type="RefSeq" id="WP_066985551.1">
    <property type="nucleotide sequence ID" value="NZ_LUUI01000134.1"/>
</dbReference>
<evidence type="ECO:0000313" key="6">
    <source>
        <dbReference type="Proteomes" id="UP000078476"/>
    </source>
</evidence>
<feature type="transmembrane region" description="Helical" evidence="4">
    <location>
        <begin position="243"/>
        <end position="272"/>
    </location>
</feature>
<gene>
    <name evidence="5" type="ORF">A1359_14195</name>
</gene>
<dbReference type="Gene3D" id="3.90.550.10">
    <property type="entry name" value="Spore Coat Polysaccharide Biosynthesis Protein SpsA, Chain A"/>
    <property type="match status" value="1"/>
</dbReference>
<reference evidence="5 6" key="1">
    <citation type="submission" date="2016-03" db="EMBL/GenBank/DDBJ databases">
        <authorList>
            <person name="Ploux O."/>
        </authorList>
    </citation>
    <scope>NUCLEOTIDE SEQUENCE [LARGE SCALE GENOMIC DNA]</scope>
    <source>
        <strain evidence="5 6">R-45370</strain>
    </source>
</reference>
<dbReference type="PANTHER" id="PTHR43179">
    <property type="entry name" value="RHAMNOSYLTRANSFERASE WBBL"/>
    <property type="match status" value="1"/>
</dbReference>
<dbReference type="OrthoDB" id="9806824at2"/>
<protein>
    <recommendedName>
        <fullName evidence="7">Glycosyl transferase</fullName>
    </recommendedName>
</protein>
<keyword evidence="6" id="KW-1185">Reference proteome</keyword>
<keyword evidence="4" id="KW-0812">Transmembrane</keyword>
<comment type="caution">
    <text evidence="5">The sequence shown here is derived from an EMBL/GenBank/DDBJ whole genome shotgun (WGS) entry which is preliminary data.</text>
</comment>
<dbReference type="STRING" id="980561.A1359_14195"/>
<keyword evidence="4" id="KW-1133">Transmembrane helix</keyword>
<keyword evidence="2" id="KW-0328">Glycosyltransferase</keyword>
<name>A0A177N1X5_9GAMM</name>
<proteinExistence type="inferred from homology"/>
<dbReference type="Pfam" id="PF13641">
    <property type="entry name" value="Glyco_tranf_2_3"/>
    <property type="match status" value="1"/>
</dbReference>
<dbReference type="SUPFAM" id="SSF53448">
    <property type="entry name" value="Nucleotide-diphospho-sugar transferases"/>
    <property type="match status" value="1"/>
</dbReference>
<dbReference type="GO" id="GO:0016757">
    <property type="term" value="F:glycosyltransferase activity"/>
    <property type="evidence" value="ECO:0007669"/>
    <property type="project" value="UniProtKB-KW"/>
</dbReference>
<dbReference type="AlphaFoldDB" id="A0A177N1X5"/>
<sequence>MNIAVVVIGRNEGERLRRCLESIRATADAIVYVDSGSIDGSIEMARNMDVEIVELDLSTPFSAARARNEGFAYLMQRHPAIQFVQFVDGDCTLASGWLLAAGTALANSKHYAAVVGHLQELHPDASLYNRLCAMEWCSPTGELRNFGALGGIAMMRADVFQQLGGFNPEVIAGEDSELGVRMALAGFKVIKIDHAMAVHDANMLRFSQWWKRAVRGGHAIGQRAFLNGQSAVMDCVRERKSAWFWGIVLPALILFAAVPTAGWSFSLLAGYPLLGYRVYRYRLGRGDSEQDALLYSFFIVLGKFAEGIGLLKFHINRLRARYEIIEYK</sequence>
<feature type="transmembrane region" description="Helical" evidence="4">
    <location>
        <begin position="292"/>
        <end position="311"/>
    </location>
</feature>
<evidence type="ECO:0008006" key="7">
    <source>
        <dbReference type="Google" id="ProtNLM"/>
    </source>
</evidence>
<evidence type="ECO:0000256" key="1">
    <source>
        <dbReference type="ARBA" id="ARBA00006739"/>
    </source>
</evidence>
<evidence type="ECO:0000256" key="3">
    <source>
        <dbReference type="ARBA" id="ARBA00022679"/>
    </source>
</evidence>
<keyword evidence="4" id="KW-0472">Membrane</keyword>
<dbReference type="Proteomes" id="UP000078476">
    <property type="component" value="Unassembled WGS sequence"/>
</dbReference>
<evidence type="ECO:0000313" key="5">
    <source>
        <dbReference type="EMBL" id="OAI11977.1"/>
    </source>
</evidence>
<evidence type="ECO:0000256" key="2">
    <source>
        <dbReference type="ARBA" id="ARBA00022676"/>
    </source>
</evidence>
<organism evidence="5 6">
    <name type="scientific">Methylomonas lenta</name>
    <dbReference type="NCBI Taxonomy" id="980561"/>
    <lineage>
        <taxon>Bacteria</taxon>
        <taxon>Pseudomonadati</taxon>
        <taxon>Pseudomonadota</taxon>
        <taxon>Gammaproteobacteria</taxon>
        <taxon>Methylococcales</taxon>
        <taxon>Methylococcaceae</taxon>
        <taxon>Methylomonas</taxon>
    </lineage>
</organism>
<accession>A0A177N1X5</accession>
<dbReference type="InterPro" id="IPR029044">
    <property type="entry name" value="Nucleotide-diphossugar_trans"/>
</dbReference>
<dbReference type="PANTHER" id="PTHR43179:SF12">
    <property type="entry name" value="GALACTOFURANOSYLTRANSFERASE GLFT2"/>
    <property type="match status" value="1"/>
</dbReference>